<proteinExistence type="predicted"/>
<dbReference type="EMBL" id="CAJOBS010000405">
    <property type="protein sequence ID" value="CAF4569585.1"/>
    <property type="molecule type" value="Genomic_DNA"/>
</dbReference>
<dbReference type="Proteomes" id="UP000663851">
    <property type="component" value="Unassembled WGS sequence"/>
</dbReference>
<keyword evidence="7" id="KW-1185">Reference proteome</keyword>
<evidence type="ECO:0000313" key="2">
    <source>
        <dbReference type="EMBL" id="CAF4104107.1"/>
    </source>
</evidence>
<dbReference type="AlphaFoldDB" id="A0A820NBP4"/>
<comment type="caution">
    <text evidence="3">The sequence shown here is derived from an EMBL/GenBank/DDBJ whole genome shotgun (WGS) entry which is preliminary data.</text>
</comment>
<evidence type="ECO:0000313" key="6">
    <source>
        <dbReference type="Proteomes" id="UP000663851"/>
    </source>
</evidence>
<protein>
    <submittedName>
        <fullName evidence="3">Uncharacterized protein</fullName>
    </submittedName>
</protein>
<name>A0A820NBP4_9BILA</name>
<dbReference type="Proteomes" id="UP000663838">
    <property type="component" value="Unassembled WGS sequence"/>
</dbReference>
<evidence type="ECO:0000313" key="7">
    <source>
        <dbReference type="Proteomes" id="UP000663873"/>
    </source>
</evidence>
<evidence type="ECO:0000256" key="1">
    <source>
        <dbReference type="SAM" id="MobiDB-lite"/>
    </source>
</evidence>
<evidence type="ECO:0000313" key="4">
    <source>
        <dbReference type="EMBL" id="CAF4569585.1"/>
    </source>
</evidence>
<reference evidence="3" key="1">
    <citation type="submission" date="2021-02" db="EMBL/GenBank/DDBJ databases">
        <authorList>
            <person name="Nowell W R."/>
        </authorList>
    </citation>
    <scope>NUCLEOTIDE SEQUENCE</scope>
</reference>
<evidence type="ECO:0000313" key="3">
    <source>
        <dbReference type="EMBL" id="CAF4387778.1"/>
    </source>
</evidence>
<organism evidence="3 6">
    <name type="scientific">Rotaria socialis</name>
    <dbReference type="NCBI Taxonomy" id="392032"/>
    <lineage>
        <taxon>Eukaryota</taxon>
        <taxon>Metazoa</taxon>
        <taxon>Spiralia</taxon>
        <taxon>Gnathifera</taxon>
        <taxon>Rotifera</taxon>
        <taxon>Eurotatoria</taxon>
        <taxon>Bdelloidea</taxon>
        <taxon>Philodinida</taxon>
        <taxon>Philodinidae</taxon>
        <taxon>Rotaria</taxon>
    </lineage>
</organism>
<sequence>MESSNRDGSAGYQPSAHGGRSSRGFMHRAKNIHSKLSTPIDPDLDGVGVHVDIPDLVDRFQNGNQFNVGASVDGLKPYVDKRNQKVGFSLLNGRVCPDRDIGAAFEIGKVEGGIDGLGVKYNACGAATNVALGPVDIGGKLGTAEAGAKIWEPDVGLDVGIKANASAVQANVGPINMNVGVGVDTGVKFGKEGVGVEVLGTGFQIGRTTGFSLFGSSLSFKLCKRQMDTFFADYYDFYRQFFIIF</sequence>
<feature type="region of interest" description="Disordered" evidence="1">
    <location>
        <begin position="1"/>
        <end position="23"/>
    </location>
</feature>
<evidence type="ECO:0000313" key="5">
    <source>
        <dbReference type="EMBL" id="CAF4770628.1"/>
    </source>
</evidence>
<dbReference type="EMBL" id="CAJOBO010001537">
    <property type="protein sequence ID" value="CAF4387778.1"/>
    <property type="molecule type" value="Genomic_DNA"/>
</dbReference>
<dbReference type="Proteomes" id="UP000663873">
    <property type="component" value="Unassembled WGS sequence"/>
</dbReference>
<accession>A0A820NBP4</accession>
<gene>
    <name evidence="3" type="ORF">HFQ381_LOCUS19188</name>
    <name evidence="5" type="ORF">QYT958_LOCUS22150</name>
    <name evidence="4" type="ORF">TOA249_LOCUS8507</name>
    <name evidence="2" type="ORF">UJA718_LOCUS485</name>
</gene>
<dbReference type="Proteomes" id="UP000663848">
    <property type="component" value="Unassembled WGS sequence"/>
</dbReference>
<dbReference type="EMBL" id="CAJOBP010000024">
    <property type="protein sequence ID" value="CAF4104107.1"/>
    <property type="molecule type" value="Genomic_DNA"/>
</dbReference>
<dbReference type="EMBL" id="CAJOBR010004181">
    <property type="protein sequence ID" value="CAF4770628.1"/>
    <property type="molecule type" value="Genomic_DNA"/>
</dbReference>